<dbReference type="PANTHER" id="PTHR10655">
    <property type="entry name" value="LYSOPHOSPHOLIPASE-RELATED"/>
    <property type="match status" value="1"/>
</dbReference>
<dbReference type="GO" id="GO:0008474">
    <property type="term" value="F:palmitoyl-(protein) hydrolase activity"/>
    <property type="evidence" value="ECO:0007669"/>
    <property type="project" value="UniProtKB-EC"/>
</dbReference>
<keyword evidence="6" id="KW-0443">Lipid metabolism</keyword>
<evidence type="ECO:0000256" key="9">
    <source>
        <dbReference type="ARBA" id="ARBA00047337"/>
    </source>
</evidence>
<dbReference type="EMBL" id="MNAD01000421">
    <property type="protein sequence ID" value="OJT13223.1"/>
    <property type="molecule type" value="Genomic_DNA"/>
</dbReference>
<dbReference type="InterPro" id="IPR050565">
    <property type="entry name" value="LYPA1-2/EST-like"/>
</dbReference>
<dbReference type="GO" id="GO:0006631">
    <property type="term" value="P:fatty acid metabolic process"/>
    <property type="evidence" value="ECO:0007669"/>
    <property type="project" value="UniProtKB-KW"/>
</dbReference>
<evidence type="ECO:0000256" key="5">
    <source>
        <dbReference type="ARBA" id="ARBA00022801"/>
    </source>
</evidence>
<evidence type="ECO:0000256" key="7">
    <source>
        <dbReference type="ARBA" id="ARBA00029392"/>
    </source>
</evidence>
<gene>
    <name evidence="11" type="ORF">TRAPUB_10242</name>
</gene>
<keyword evidence="6" id="KW-0276">Fatty acid metabolism</keyword>
<dbReference type="AlphaFoldDB" id="A0A1M2W0A6"/>
<feature type="domain" description="Phospholipase/carboxylesterase/thioesterase" evidence="10">
    <location>
        <begin position="20"/>
        <end position="182"/>
    </location>
</feature>
<comment type="function">
    <text evidence="7">Hydrolyzes fatty acids from S-acylated cysteine residues in proteins with a strong preference for palmitoylated G-alpha proteins over other acyl substrates. Mediates the deacylation of G-alpha proteins such as GPA1 in vivo, but has weak or no activity toward palmitoylated Ras proteins. Has weak lysophospholipase activity in vitro; however such activity may not exist in vivo.</text>
</comment>
<comment type="similarity">
    <text evidence="1">Belongs to the AB hydrolase superfamily. AB hydrolase 2 family.</text>
</comment>
<dbReference type="Gene3D" id="3.40.50.1820">
    <property type="entry name" value="alpha/beta hydrolase"/>
    <property type="match status" value="1"/>
</dbReference>
<dbReference type="InterPro" id="IPR029058">
    <property type="entry name" value="AB_hydrolase_fold"/>
</dbReference>
<evidence type="ECO:0000256" key="3">
    <source>
        <dbReference type="ARBA" id="ARBA00014923"/>
    </source>
</evidence>
<accession>A0A1M2W0A6</accession>
<evidence type="ECO:0000256" key="8">
    <source>
        <dbReference type="ARBA" id="ARBA00031195"/>
    </source>
</evidence>
<dbReference type="STRING" id="154538.A0A1M2W0A6"/>
<evidence type="ECO:0000256" key="2">
    <source>
        <dbReference type="ARBA" id="ARBA00012423"/>
    </source>
</evidence>
<protein>
    <recommendedName>
        <fullName evidence="3">Acyl-protein thioesterase 1</fullName>
        <ecNumber evidence="2">3.1.2.22</ecNumber>
    </recommendedName>
    <alternativeName>
        <fullName evidence="8">Palmitoyl-protein hydrolase</fullName>
    </alternativeName>
</protein>
<dbReference type="Proteomes" id="UP000184267">
    <property type="component" value="Unassembled WGS sequence"/>
</dbReference>
<dbReference type="SUPFAM" id="SSF53474">
    <property type="entry name" value="alpha/beta-Hydrolases"/>
    <property type="match status" value="1"/>
</dbReference>
<evidence type="ECO:0000259" key="10">
    <source>
        <dbReference type="Pfam" id="PF02230"/>
    </source>
</evidence>
<keyword evidence="5" id="KW-0378">Hydrolase</keyword>
<proteinExistence type="inferred from homology"/>
<dbReference type="Pfam" id="PF02230">
    <property type="entry name" value="Abhydrolase_2"/>
    <property type="match status" value="1"/>
</dbReference>
<dbReference type="PANTHER" id="PTHR10655:SF17">
    <property type="entry name" value="LYSOPHOSPHOLIPASE-LIKE PROTEIN 1"/>
    <property type="match status" value="1"/>
</dbReference>
<name>A0A1M2W0A6_TRAPU</name>
<dbReference type="GO" id="GO:0052689">
    <property type="term" value="F:carboxylic ester hydrolase activity"/>
    <property type="evidence" value="ECO:0007669"/>
    <property type="project" value="UniProtKB-KW"/>
</dbReference>
<dbReference type="EC" id="3.1.2.22" evidence="2"/>
<evidence type="ECO:0000256" key="6">
    <source>
        <dbReference type="ARBA" id="ARBA00022832"/>
    </source>
</evidence>
<comment type="caution">
    <text evidence="11">The sequence shown here is derived from an EMBL/GenBank/DDBJ whole genome shotgun (WGS) entry which is preliminary data.</text>
</comment>
<evidence type="ECO:0000256" key="1">
    <source>
        <dbReference type="ARBA" id="ARBA00006499"/>
    </source>
</evidence>
<comment type="catalytic activity">
    <reaction evidence="9">
        <text>S-hexadecanoyl-L-cysteinyl-[protein] + H2O = L-cysteinyl-[protein] + hexadecanoate + H(+)</text>
        <dbReference type="Rhea" id="RHEA:19233"/>
        <dbReference type="Rhea" id="RHEA-COMP:10131"/>
        <dbReference type="Rhea" id="RHEA-COMP:11032"/>
        <dbReference type="ChEBI" id="CHEBI:7896"/>
        <dbReference type="ChEBI" id="CHEBI:15377"/>
        <dbReference type="ChEBI" id="CHEBI:15378"/>
        <dbReference type="ChEBI" id="CHEBI:29950"/>
        <dbReference type="ChEBI" id="CHEBI:74151"/>
        <dbReference type="EC" id="3.1.2.22"/>
    </reaction>
</comment>
<evidence type="ECO:0000313" key="12">
    <source>
        <dbReference type="Proteomes" id="UP000184267"/>
    </source>
</evidence>
<dbReference type="OMA" id="SWFDIAN"/>
<sequence>MSLDAAIIWLSDYVLDRRTVPVTYNHGQSRPSWFDIANLPPCNCYDEPGAAASVATIESLVTAEVRSGTPPTRIALIGFSQGGAVAMMTALTTLQELGGVASLSGWIPQPSRQAMLQLEPCLPVFWAHGIPDTEVPISYGEESVDFLQESLHISDDKLVFKKYEQLEHTVNDGELDDLAVWLTQLLG</sequence>
<dbReference type="GO" id="GO:0005737">
    <property type="term" value="C:cytoplasm"/>
    <property type="evidence" value="ECO:0007669"/>
    <property type="project" value="TreeGrafter"/>
</dbReference>
<keyword evidence="4" id="KW-0719">Serine esterase</keyword>
<keyword evidence="12" id="KW-1185">Reference proteome</keyword>
<dbReference type="OrthoDB" id="2418081at2759"/>
<evidence type="ECO:0000256" key="4">
    <source>
        <dbReference type="ARBA" id="ARBA00022487"/>
    </source>
</evidence>
<organism evidence="11 12">
    <name type="scientific">Trametes pubescens</name>
    <name type="common">White-rot fungus</name>
    <dbReference type="NCBI Taxonomy" id="154538"/>
    <lineage>
        <taxon>Eukaryota</taxon>
        <taxon>Fungi</taxon>
        <taxon>Dikarya</taxon>
        <taxon>Basidiomycota</taxon>
        <taxon>Agaricomycotina</taxon>
        <taxon>Agaricomycetes</taxon>
        <taxon>Polyporales</taxon>
        <taxon>Polyporaceae</taxon>
        <taxon>Trametes</taxon>
    </lineage>
</organism>
<dbReference type="InterPro" id="IPR003140">
    <property type="entry name" value="PLipase/COase/thioEstase"/>
</dbReference>
<reference evidence="11 12" key="1">
    <citation type="submission" date="2016-10" db="EMBL/GenBank/DDBJ databases">
        <title>Genome sequence of the basidiomycete white-rot fungus Trametes pubescens.</title>
        <authorList>
            <person name="Makela M.R."/>
            <person name="Granchi Z."/>
            <person name="Peng M."/>
            <person name="De Vries R.P."/>
            <person name="Grigoriev I."/>
            <person name="Riley R."/>
            <person name="Hilden K."/>
        </authorList>
    </citation>
    <scope>NUCLEOTIDE SEQUENCE [LARGE SCALE GENOMIC DNA]</scope>
    <source>
        <strain evidence="11 12">FBCC735</strain>
    </source>
</reference>
<evidence type="ECO:0000313" key="11">
    <source>
        <dbReference type="EMBL" id="OJT13223.1"/>
    </source>
</evidence>